<accession>A0ABT1N0L2</accession>
<evidence type="ECO:0000313" key="2">
    <source>
        <dbReference type="Proteomes" id="UP001524460"/>
    </source>
</evidence>
<comment type="caution">
    <text evidence="1">The sequence shown here is derived from an EMBL/GenBank/DDBJ whole genome shotgun (WGS) entry which is preliminary data.</text>
</comment>
<organism evidence="1 2">
    <name type="scientific">Photobacterium pectinilyticum</name>
    <dbReference type="NCBI Taxonomy" id="2906793"/>
    <lineage>
        <taxon>Bacteria</taxon>
        <taxon>Pseudomonadati</taxon>
        <taxon>Pseudomonadota</taxon>
        <taxon>Gammaproteobacteria</taxon>
        <taxon>Vibrionales</taxon>
        <taxon>Vibrionaceae</taxon>
        <taxon>Photobacterium</taxon>
    </lineage>
</organism>
<sequence length="47" mass="5166">MSASKIRYQIESKGCAKNVRQGKLGGWAMGDGRWAMGDGRSKFFARA</sequence>
<dbReference type="Proteomes" id="UP001524460">
    <property type="component" value="Unassembled WGS sequence"/>
</dbReference>
<gene>
    <name evidence="1" type="ORF">NHN17_09450</name>
</gene>
<dbReference type="EMBL" id="JANEYT010000017">
    <property type="protein sequence ID" value="MCQ1058281.1"/>
    <property type="molecule type" value="Genomic_DNA"/>
</dbReference>
<proteinExistence type="predicted"/>
<protein>
    <submittedName>
        <fullName evidence="1">Uncharacterized protein</fullName>
    </submittedName>
</protein>
<keyword evidence="2" id="KW-1185">Reference proteome</keyword>
<dbReference type="RefSeq" id="WP_255042135.1">
    <property type="nucleotide sequence ID" value="NZ_JANEYT010000017.1"/>
</dbReference>
<reference evidence="1 2" key="1">
    <citation type="submission" date="2022-07" db="EMBL/GenBank/DDBJ databases">
        <title>Photobacterium pectinilyticum sp. nov., a marine bacterium isolated from surface seawater of Qingdao offshore.</title>
        <authorList>
            <person name="Wang X."/>
        </authorList>
    </citation>
    <scope>NUCLEOTIDE SEQUENCE [LARGE SCALE GENOMIC DNA]</scope>
    <source>
        <strain evidence="1 2">ZSDE20</strain>
    </source>
</reference>
<evidence type="ECO:0000313" key="1">
    <source>
        <dbReference type="EMBL" id="MCQ1058281.1"/>
    </source>
</evidence>
<name>A0ABT1N0L2_9GAMM</name>